<evidence type="ECO:0000313" key="9">
    <source>
        <dbReference type="EMBL" id="SDP78748.1"/>
    </source>
</evidence>
<evidence type="ECO:0000256" key="2">
    <source>
        <dbReference type="ARBA" id="ARBA00022737"/>
    </source>
</evidence>
<evidence type="ECO:0000256" key="1">
    <source>
        <dbReference type="ARBA" id="ARBA00022679"/>
    </source>
</evidence>
<dbReference type="InterPro" id="IPR011608">
    <property type="entry name" value="PRD"/>
</dbReference>
<proteinExistence type="predicted"/>
<dbReference type="InterPro" id="IPR002178">
    <property type="entry name" value="PTS_EIIA_type-2_dom"/>
</dbReference>
<dbReference type="Gene3D" id="1.10.1790.10">
    <property type="entry name" value="PRD domain"/>
    <property type="match status" value="2"/>
</dbReference>
<dbReference type="GO" id="GO:0009401">
    <property type="term" value="P:phosphoenolpyruvate-dependent sugar phosphotransferase system"/>
    <property type="evidence" value="ECO:0007669"/>
    <property type="project" value="InterPro"/>
</dbReference>
<dbReference type="OrthoDB" id="3175596at2"/>
<dbReference type="InterPro" id="IPR050661">
    <property type="entry name" value="BglG_antiterminators"/>
</dbReference>
<reference evidence="9 10" key="1">
    <citation type="submission" date="2016-10" db="EMBL/GenBank/DDBJ databases">
        <authorList>
            <person name="de Groot N.N."/>
        </authorList>
    </citation>
    <scope>NUCLEOTIDE SEQUENCE [LARGE SCALE GENOMIC DNA]</scope>
    <source>
        <strain evidence="9 10">DSM 12272</strain>
    </source>
</reference>
<accession>A0A1H0VKK6</accession>
<dbReference type="AlphaFoldDB" id="A0A1H0VKK6"/>
<dbReference type="SUPFAM" id="SSF52794">
    <property type="entry name" value="PTS system IIB component-like"/>
    <property type="match status" value="1"/>
</dbReference>
<organism evidence="9 10">
    <name type="scientific">Clostridium gasigenes</name>
    <dbReference type="NCBI Taxonomy" id="94869"/>
    <lineage>
        <taxon>Bacteria</taxon>
        <taxon>Bacillati</taxon>
        <taxon>Bacillota</taxon>
        <taxon>Clostridia</taxon>
        <taxon>Eubacteriales</taxon>
        <taxon>Clostridiaceae</taxon>
        <taxon>Clostridium</taxon>
    </lineage>
</organism>
<dbReference type="PROSITE" id="PS51094">
    <property type="entry name" value="PTS_EIIA_TYPE_2"/>
    <property type="match status" value="1"/>
</dbReference>
<evidence type="ECO:0000259" key="6">
    <source>
        <dbReference type="PROSITE" id="PS51094"/>
    </source>
</evidence>
<keyword evidence="3" id="KW-0805">Transcription regulation</keyword>
<evidence type="ECO:0000256" key="4">
    <source>
        <dbReference type="ARBA" id="ARBA00023159"/>
    </source>
</evidence>
<dbReference type="Pfam" id="PF05043">
    <property type="entry name" value="Mga"/>
    <property type="match status" value="1"/>
</dbReference>
<keyword evidence="2" id="KW-0677">Repeat</keyword>
<dbReference type="PROSITE" id="PS51372">
    <property type="entry name" value="PRD_2"/>
    <property type="match status" value="2"/>
</dbReference>
<dbReference type="Gene3D" id="1.10.10.10">
    <property type="entry name" value="Winged helix-like DNA-binding domain superfamily/Winged helix DNA-binding domain"/>
    <property type="match status" value="1"/>
</dbReference>
<dbReference type="RefSeq" id="WP_089972792.1">
    <property type="nucleotide sequence ID" value="NZ_FNJM01000017.1"/>
</dbReference>
<keyword evidence="10" id="KW-1185">Reference proteome</keyword>
<evidence type="ECO:0000259" key="8">
    <source>
        <dbReference type="PROSITE" id="PS51372"/>
    </source>
</evidence>
<feature type="domain" description="PRD" evidence="8">
    <location>
        <begin position="199"/>
        <end position="303"/>
    </location>
</feature>
<dbReference type="CDD" id="cd00211">
    <property type="entry name" value="PTS_IIA_fru"/>
    <property type="match status" value="1"/>
</dbReference>
<dbReference type="PANTHER" id="PTHR30185">
    <property type="entry name" value="CRYPTIC BETA-GLUCOSIDE BGL OPERON ANTITERMINATOR"/>
    <property type="match status" value="1"/>
</dbReference>
<dbReference type="InterPro" id="IPR036095">
    <property type="entry name" value="PTS_EIIB-like_sf"/>
</dbReference>
<feature type="domain" description="PTS EIIB type-2" evidence="7">
    <location>
        <begin position="420"/>
        <end position="510"/>
    </location>
</feature>
<sequence length="697" mass="79960">MLNARCREILRKIVILNNNVGVDELSNKFNVSNRMIRYDIDSINEFLRSSNITEIEKKPNSPLKVVLDNKERALLINLLNNMNAAEYILSSNERIGIILYDLLSCYKVCTYSRLQEKFFVSKGTIVSDLRKVKLWLSTYNIKIIKYSNKGISIEGEEKSIRIALKELLIGNGEYNILDNLENVYKNENSNVLNKISKIDLSNENLDCIRGFIKELEMEFGVFTDIDFMNLVMTAFIIINRSYKEDEKESNRYRVLEEEYKKEYSAATNIINKLISKFKIDISKAEIGYLTYMILSSNSNNDNIDDSKDYFEACSITGTILENVEQAYVGGIYMDTHLYKSFLNHIKGLIFRLRFKVEVRNPSLDSINEIYKKEISLVKSACMFIEEKYKYKLSDDELGYITLYVCAAIEKNKSSVVRVHKNILVVCSAGFATGRLLENKIKSKFNIDKINIISVHGIKDYIKNEKVDLIVSTINIEEELDIPTIIISPILNEKDLNLLRQYLDYKPSSKQCEGINEIVNIISRSCNINNEENLLKDLEKYFKVESNLKKSIKDYITSSEIQLNIEAENWEEAIQLAAMPLIINGTIKQGYIDAMINSINKLGAYIVVDNGIAIPHAKGDGYVDKFGITITTFKQEITIGAYNNIKVFITVATPDEKIEINIITEIMKLIENYEFMELLKGSDTVKEILEFIAPIKAF</sequence>
<dbReference type="Pfam" id="PF02302">
    <property type="entry name" value="PTS_IIB"/>
    <property type="match status" value="1"/>
</dbReference>
<keyword evidence="1" id="KW-0808">Transferase</keyword>
<feature type="domain" description="PRD" evidence="8">
    <location>
        <begin position="307"/>
        <end position="414"/>
    </location>
</feature>
<dbReference type="InterPro" id="IPR013011">
    <property type="entry name" value="PTS_EIIB_2"/>
</dbReference>
<gene>
    <name evidence="9" type="ORF">SAMN04488529_11733</name>
</gene>
<feature type="domain" description="PTS EIIA type-2" evidence="6">
    <location>
        <begin position="553"/>
        <end position="694"/>
    </location>
</feature>
<dbReference type="EMBL" id="FNJM01000017">
    <property type="protein sequence ID" value="SDP78748.1"/>
    <property type="molecule type" value="Genomic_DNA"/>
</dbReference>
<evidence type="ECO:0000256" key="5">
    <source>
        <dbReference type="ARBA" id="ARBA00023163"/>
    </source>
</evidence>
<dbReference type="CDD" id="cd05568">
    <property type="entry name" value="PTS_IIB_bgl_like"/>
    <property type="match status" value="1"/>
</dbReference>
<name>A0A1H0VKK6_9CLOT</name>
<dbReference type="InterPro" id="IPR007737">
    <property type="entry name" value="Mga_HTH"/>
</dbReference>
<dbReference type="STRING" id="94869.SAMN04488529_11733"/>
<dbReference type="GO" id="GO:0006355">
    <property type="term" value="P:regulation of DNA-templated transcription"/>
    <property type="evidence" value="ECO:0007669"/>
    <property type="project" value="InterPro"/>
</dbReference>
<dbReference type="GO" id="GO:0008982">
    <property type="term" value="F:protein-N(PI)-phosphohistidine-sugar phosphotransferase activity"/>
    <property type="evidence" value="ECO:0007669"/>
    <property type="project" value="InterPro"/>
</dbReference>
<dbReference type="SUPFAM" id="SSF55804">
    <property type="entry name" value="Phoshotransferase/anion transport protein"/>
    <property type="match status" value="1"/>
</dbReference>
<dbReference type="InterPro" id="IPR036634">
    <property type="entry name" value="PRD_sf"/>
</dbReference>
<keyword evidence="5" id="KW-0804">Transcription</keyword>
<dbReference type="Gene3D" id="3.40.930.10">
    <property type="entry name" value="Mannitol-specific EII, Chain A"/>
    <property type="match status" value="1"/>
</dbReference>
<evidence type="ECO:0000256" key="3">
    <source>
        <dbReference type="ARBA" id="ARBA00023015"/>
    </source>
</evidence>
<evidence type="ECO:0000313" key="10">
    <source>
        <dbReference type="Proteomes" id="UP000198597"/>
    </source>
</evidence>
<dbReference type="Proteomes" id="UP000198597">
    <property type="component" value="Unassembled WGS sequence"/>
</dbReference>
<dbReference type="PROSITE" id="PS51099">
    <property type="entry name" value="PTS_EIIB_TYPE_2"/>
    <property type="match status" value="1"/>
</dbReference>
<dbReference type="Gene3D" id="3.40.50.2300">
    <property type="match status" value="1"/>
</dbReference>
<protein>
    <submittedName>
        <fullName evidence="9">Transcriptional antiterminator</fullName>
    </submittedName>
</protein>
<dbReference type="InterPro" id="IPR016152">
    <property type="entry name" value="PTrfase/Anion_transptr"/>
</dbReference>
<dbReference type="PANTHER" id="PTHR30185:SF18">
    <property type="entry name" value="TRANSCRIPTIONAL REGULATOR MTLR"/>
    <property type="match status" value="1"/>
</dbReference>
<dbReference type="SUPFAM" id="SSF63520">
    <property type="entry name" value="PTS-regulatory domain, PRD"/>
    <property type="match status" value="2"/>
</dbReference>
<dbReference type="Pfam" id="PF00359">
    <property type="entry name" value="PTS_EIIA_2"/>
    <property type="match status" value="1"/>
</dbReference>
<dbReference type="InterPro" id="IPR003501">
    <property type="entry name" value="PTS_EIIB_2/3"/>
</dbReference>
<keyword evidence="4" id="KW-0010">Activator</keyword>
<dbReference type="InterPro" id="IPR036388">
    <property type="entry name" value="WH-like_DNA-bd_sf"/>
</dbReference>
<evidence type="ECO:0000259" key="7">
    <source>
        <dbReference type="PROSITE" id="PS51099"/>
    </source>
</evidence>
<dbReference type="Pfam" id="PF00874">
    <property type="entry name" value="PRD"/>
    <property type="match status" value="2"/>
</dbReference>